<proteinExistence type="inferred from homology"/>
<sequence>MTTEMLVQALISGLLMGLIYALVAVGLNLVFGLMEIVNFAHGEFLMLAMYASFWFWALGGIDPLLSLPAVVALLAIAGVLVHYGLIRRFLGAPMLVQICGTFGLAITLRAGAQFLWGPDYRLIQEPLAAGRLQIADAFVGRPQALAGVLCVATFVALWLFVTRTETGLALRATAQNAKAAAVLGVPTDRTYALGWAISLGCLGIAGSALSNFYYIFPDVAINFAPLAYVTVALGGFGSLFGSLYAGILIGLVESVGGVFIDPSYKTLIVYALFFVVVLTRPNGLFGRA</sequence>
<evidence type="ECO:0000256" key="8">
    <source>
        <dbReference type="ARBA" id="ARBA00037998"/>
    </source>
</evidence>
<protein>
    <submittedName>
        <fullName evidence="10">Branched-chain amino acid ABC transporter permease</fullName>
    </submittedName>
</protein>
<keyword evidence="2" id="KW-0813">Transport</keyword>
<comment type="subcellular location">
    <subcellularLocation>
        <location evidence="1">Cell membrane</location>
        <topology evidence="1">Multi-pass membrane protein</topology>
    </subcellularLocation>
</comment>
<feature type="transmembrane region" description="Helical" evidence="9">
    <location>
        <begin position="67"/>
        <end position="86"/>
    </location>
</feature>
<keyword evidence="5" id="KW-0029">Amino-acid transport</keyword>
<dbReference type="InterPro" id="IPR001851">
    <property type="entry name" value="ABC_transp_permease"/>
</dbReference>
<feature type="transmembrane region" description="Helical" evidence="9">
    <location>
        <begin position="192"/>
        <end position="214"/>
    </location>
</feature>
<feature type="transmembrane region" description="Helical" evidence="9">
    <location>
        <begin position="6"/>
        <end position="32"/>
    </location>
</feature>
<evidence type="ECO:0000256" key="5">
    <source>
        <dbReference type="ARBA" id="ARBA00022970"/>
    </source>
</evidence>
<comment type="similarity">
    <text evidence="8">Belongs to the binding-protein-dependent transport system permease family. LivHM subfamily.</text>
</comment>
<keyword evidence="11" id="KW-1185">Reference proteome</keyword>
<keyword evidence="6 9" id="KW-1133">Transmembrane helix</keyword>
<evidence type="ECO:0000256" key="3">
    <source>
        <dbReference type="ARBA" id="ARBA00022475"/>
    </source>
</evidence>
<evidence type="ECO:0000256" key="7">
    <source>
        <dbReference type="ARBA" id="ARBA00023136"/>
    </source>
</evidence>
<evidence type="ECO:0000256" key="1">
    <source>
        <dbReference type="ARBA" id="ARBA00004651"/>
    </source>
</evidence>
<comment type="caution">
    <text evidence="10">The sequence shown here is derived from an EMBL/GenBank/DDBJ whole genome shotgun (WGS) entry which is preliminary data.</text>
</comment>
<organism evidence="10 11">
    <name type="scientific">Methylopila musalis</name>
    <dbReference type="NCBI Taxonomy" id="1134781"/>
    <lineage>
        <taxon>Bacteria</taxon>
        <taxon>Pseudomonadati</taxon>
        <taxon>Pseudomonadota</taxon>
        <taxon>Alphaproteobacteria</taxon>
        <taxon>Hyphomicrobiales</taxon>
        <taxon>Methylopilaceae</taxon>
        <taxon>Methylopila</taxon>
    </lineage>
</organism>
<dbReference type="CDD" id="cd06582">
    <property type="entry name" value="TM_PBP1_LivH_like"/>
    <property type="match status" value="1"/>
</dbReference>
<keyword evidence="7 9" id="KW-0472">Membrane</keyword>
<evidence type="ECO:0000256" key="2">
    <source>
        <dbReference type="ARBA" id="ARBA00022448"/>
    </source>
</evidence>
<evidence type="ECO:0000256" key="4">
    <source>
        <dbReference type="ARBA" id="ARBA00022692"/>
    </source>
</evidence>
<dbReference type="Proteomes" id="UP001597171">
    <property type="component" value="Unassembled WGS sequence"/>
</dbReference>
<dbReference type="Pfam" id="PF02653">
    <property type="entry name" value="BPD_transp_2"/>
    <property type="match status" value="1"/>
</dbReference>
<evidence type="ECO:0000256" key="6">
    <source>
        <dbReference type="ARBA" id="ARBA00022989"/>
    </source>
</evidence>
<name>A0ABW3Z424_9HYPH</name>
<evidence type="ECO:0000313" key="11">
    <source>
        <dbReference type="Proteomes" id="UP001597171"/>
    </source>
</evidence>
<keyword evidence="3" id="KW-1003">Cell membrane</keyword>
<feature type="transmembrane region" description="Helical" evidence="9">
    <location>
        <begin position="144"/>
        <end position="161"/>
    </location>
</feature>
<evidence type="ECO:0000313" key="10">
    <source>
        <dbReference type="EMBL" id="MFD1330677.1"/>
    </source>
</evidence>
<dbReference type="InterPro" id="IPR052157">
    <property type="entry name" value="BCAA_transport_permease"/>
</dbReference>
<feature type="transmembrane region" description="Helical" evidence="9">
    <location>
        <begin position="44"/>
        <end position="61"/>
    </location>
</feature>
<dbReference type="RefSeq" id="WP_378773860.1">
    <property type="nucleotide sequence ID" value="NZ_JBHTMX010000004.1"/>
</dbReference>
<accession>A0ABW3Z424</accession>
<evidence type="ECO:0000256" key="9">
    <source>
        <dbReference type="SAM" id="Phobius"/>
    </source>
</evidence>
<gene>
    <name evidence="10" type="ORF">ACFQ4O_01540</name>
</gene>
<reference evidence="11" key="1">
    <citation type="journal article" date="2019" name="Int. J. Syst. Evol. Microbiol.">
        <title>The Global Catalogue of Microorganisms (GCM) 10K type strain sequencing project: providing services to taxonomists for standard genome sequencing and annotation.</title>
        <authorList>
            <consortium name="The Broad Institute Genomics Platform"/>
            <consortium name="The Broad Institute Genome Sequencing Center for Infectious Disease"/>
            <person name="Wu L."/>
            <person name="Ma J."/>
        </authorList>
    </citation>
    <scope>NUCLEOTIDE SEQUENCE [LARGE SCALE GENOMIC DNA]</scope>
    <source>
        <strain evidence="11">CCUG 61696</strain>
    </source>
</reference>
<dbReference type="PANTHER" id="PTHR11795">
    <property type="entry name" value="BRANCHED-CHAIN AMINO ACID TRANSPORT SYSTEM PERMEASE PROTEIN LIVH"/>
    <property type="match status" value="1"/>
</dbReference>
<feature type="transmembrane region" description="Helical" evidence="9">
    <location>
        <begin position="226"/>
        <end position="247"/>
    </location>
</feature>
<dbReference type="EMBL" id="JBHTMX010000004">
    <property type="protein sequence ID" value="MFD1330677.1"/>
    <property type="molecule type" value="Genomic_DNA"/>
</dbReference>
<dbReference type="PANTHER" id="PTHR11795:SF445">
    <property type="entry name" value="AMINO ACID ABC TRANSPORTER PERMEASE PROTEIN"/>
    <property type="match status" value="1"/>
</dbReference>
<keyword evidence="4 9" id="KW-0812">Transmembrane</keyword>